<comment type="caution">
    <text evidence="1">The sequence shown here is derived from an EMBL/GenBank/DDBJ whole genome shotgun (WGS) entry which is preliminary data.</text>
</comment>
<evidence type="ECO:0000313" key="2">
    <source>
        <dbReference type="Proteomes" id="UP001221142"/>
    </source>
</evidence>
<protein>
    <submittedName>
        <fullName evidence="1">Uncharacterized protein</fullName>
    </submittedName>
</protein>
<gene>
    <name evidence="1" type="ORF">FB45DRAFT_862098</name>
</gene>
<dbReference type="Proteomes" id="UP001221142">
    <property type="component" value="Unassembled WGS sequence"/>
</dbReference>
<dbReference type="AlphaFoldDB" id="A0AAD7FZ28"/>
<accession>A0AAD7FZ28</accession>
<reference evidence="1" key="1">
    <citation type="submission" date="2023-03" db="EMBL/GenBank/DDBJ databases">
        <title>Massive genome expansion in bonnet fungi (Mycena s.s.) driven by repeated elements and novel gene families across ecological guilds.</title>
        <authorList>
            <consortium name="Lawrence Berkeley National Laboratory"/>
            <person name="Harder C.B."/>
            <person name="Miyauchi S."/>
            <person name="Viragh M."/>
            <person name="Kuo A."/>
            <person name="Thoen E."/>
            <person name="Andreopoulos B."/>
            <person name="Lu D."/>
            <person name="Skrede I."/>
            <person name="Drula E."/>
            <person name="Henrissat B."/>
            <person name="Morin E."/>
            <person name="Kohler A."/>
            <person name="Barry K."/>
            <person name="LaButti K."/>
            <person name="Morin E."/>
            <person name="Salamov A."/>
            <person name="Lipzen A."/>
            <person name="Mereny Z."/>
            <person name="Hegedus B."/>
            <person name="Baldrian P."/>
            <person name="Stursova M."/>
            <person name="Weitz H."/>
            <person name="Taylor A."/>
            <person name="Grigoriev I.V."/>
            <person name="Nagy L.G."/>
            <person name="Martin F."/>
            <person name="Kauserud H."/>
        </authorList>
    </citation>
    <scope>NUCLEOTIDE SEQUENCE</scope>
    <source>
        <strain evidence="1">9284</strain>
    </source>
</reference>
<dbReference type="EMBL" id="JARKIF010000003">
    <property type="protein sequence ID" value="KAJ7644838.1"/>
    <property type="molecule type" value="Genomic_DNA"/>
</dbReference>
<organism evidence="1 2">
    <name type="scientific">Roridomyces roridus</name>
    <dbReference type="NCBI Taxonomy" id="1738132"/>
    <lineage>
        <taxon>Eukaryota</taxon>
        <taxon>Fungi</taxon>
        <taxon>Dikarya</taxon>
        <taxon>Basidiomycota</taxon>
        <taxon>Agaricomycotina</taxon>
        <taxon>Agaricomycetes</taxon>
        <taxon>Agaricomycetidae</taxon>
        <taxon>Agaricales</taxon>
        <taxon>Marasmiineae</taxon>
        <taxon>Mycenaceae</taxon>
        <taxon>Roridomyces</taxon>
    </lineage>
</organism>
<name>A0AAD7FZ28_9AGAR</name>
<proteinExistence type="predicted"/>
<evidence type="ECO:0000313" key="1">
    <source>
        <dbReference type="EMBL" id="KAJ7644838.1"/>
    </source>
</evidence>
<keyword evidence="2" id="KW-1185">Reference proteome</keyword>
<sequence>MNYGCIQPGPLDQGQSAKRQQMLGVSEMGTKLLEKVFRRDWHRIRTGTAYVRTVLRYVVRTVAETASVVRTVPAPYFVRIVRRIRPYTVMVHGIVGMPANQVAAVIYLDHRTAVSACFTDLEDIRNALAFILSHLTNPLHSTPALRPYVRVQNGTVSYRTYSHDIRTSYYYSAPIPSTTIPPQFRTGEIENGPGEQIREVHELYDVGETGQQFNVAGPWTGQREGRLETRKNDGTETWYCRVSINSNVTRHG</sequence>